<gene>
    <name evidence="2" type="ORF">CSSPTR1EN2_LOCUS16454</name>
</gene>
<name>A0ABP0UKI3_9BRYO</name>
<dbReference type="Proteomes" id="UP001497512">
    <property type="component" value="Chromosome 4"/>
</dbReference>
<evidence type="ECO:0000256" key="1">
    <source>
        <dbReference type="SAM" id="Phobius"/>
    </source>
</evidence>
<reference evidence="2" key="1">
    <citation type="submission" date="2024-02" db="EMBL/GenBank/DDBJ databases">
        <authorList>
            <consortium name="ELIXIR-Norway"/>
            <consortium name="Elixir Norway"/>
        </authorList>
    </citation>
    <scope>NUCLEOTIDE SEQUENCE</scope>
</reference>
<sequence>MKCLARWSSVILLGDLYQSVVILVLFAIAPKPRSQFLLAPPSDEGDLFVTVAAASSSSSYCCCRRFSVVIQLLLLLLLPLLLLRFLPNHHFSCRDGKSPMDQQGSNVTSFSCYKQNGIIANPNIHHATNVDNTLFFQDLNKTKQESNKNLNCKDARVACCTQYLSQRTLWHVFSYQIL</sequence>
<dbReference type="EMBL" id="OZ019896">
    <property type="protein sequence ID" value="CAK9222835.1"/>
    <property type="molecule type" value="Genomic_DNA"/>
</dbReference>
<keyword evidence="1" id="KW-0472">Membrane</keyword>
<keyword evidence="1" id="KW-0812">Transmembrane</keyword>
<protein>
    <submittedName>
        <fullName evidence="2">Uncharacterized protein</fullName>
    </submittedName>
</protein>
<evidence type="ECO:0000313" key="2">
    <source>
        <dbReference type="EMBL" id="CAK9222835.1"/>
    </source>
</evidence>
<evidence type="ECO:0000313" key="3">
    <source>
        <dbReference type="Proteomes" id="UP001497512"/>
    </source>
</evidence>
<accession>A0ABP0UKI3</accession>
<feature type="transmembrane region" description="Helical" evidence="1">
    <location>
        <begin position="66"/>
        <end position="86"/>
    </location>
</feature>
<feature type="transmembrane region" description="Helical" evidence="1">
    <location>
        <begin position="7"/>
        <end position="29"/>
    </location>
</feature>
<organism evidence="2 3">
    <name type="scientific">Sphagnum troendelagicum</name>
    <dbReference type="NCBI Taxonomy" id="128251"/>
    <lineage>
        <taxon>Eukaryota</taxon>
        <taxon>Viridiplantae</taxon>
        <taxon>Streptophyta</taxon>
        <taxon>Embryophyta</taxon>
        <taxon>Bryophyta</taxon>
        <taxon>Sphagnophytina</taxon>
        <taxon>Sphagnopsida</taxon>
        <taxon>Sphagnales</taxon>
        <taxon>Sphagnaceae</taxon>
        <taxon>Sphagnum</taxon>
    </lineage>
</organism>
<proteinExistence type="predicted"/>
<keyword evidence="3" id="KW-1185">Reference proteome</keyword>
<keyword evidence="1" id="KW-1133">Transmembrane helix</keyword>